<dbReference type="Gene3D" id="1.10.3210.10">
    <property type="entry name" value="Hypothetical protein af1432"/>
    <property type="match status" value="1"/>
</dbReference>
<accession>A0ABS9MM03</accession>
<keyword evidence="2" id="KW-0378">Hydrolase</keyword>
<evidence type="ECO:0000256" key="1">
    <source>
        <dbReference type="ARBA" id="ARBA00022723"/>
    </source>
</evidence>
<dbReference type="InterPro" id="IPR006674">
    <property type="entry name" value="HD_domain"/>
</dbReference>
<gene>
    <name evidence="4" type="ORF">L0P57_13070</name>
</gene>
<evidence type="ECO:0000313" key="5">
    <source>
        <dbReference type="Proteomes" id="UP001298681"/>
    </source>
</evidence>
<organism evidence="4 5">
    <name type="scientific">Anaeromassilibacillus senegalensis</name>
    <dbReference type="NCBI Taxonomy" id="1673717"/>
    <lineage>
        <taxon>Bacteria</taxon>
        <taxon>Bacillati</taxon>
        <taxon>Bacillota</taxon>
        <taxon>Clostridia</taxon>
        <taxon>Eubacteriales</taxon>
        <taxon>Acutalibacteraceae</taxon>
        <taxon>Anaeromassilibacillus</taxon>
    </lineage>
</organism>
<dbReference type="RefSeq" id="WP_087230686.1">
    <property type="nucleotide sequence ID" value="NZ_JAKNHQ010000025.1"/>
</dbReference>
<dbReference type="EMBL" id="JAKNHQ010000025">
    <property type="protein sequence ID" value="MCG4611861.1"/>
    <property type="molecule type" value="Genomic_DNA"/>
</dbReference>
<reference evidence="4 5" key="1">
    <citation type="submission" date="2022-01" db="EMBL/GenBank/DDBJ databases">
        <title>Collection of gut derived symbiotic bacterial strains cultured from healthy donors.</title>
        <authorList>
            <person name="Lin H."/>
            <person name="Kohout C."/>
            <person name="Waligurski E."/>
            <person name="Pamer E.G."/>
        </authorList>
    </citation>
    <scope>NUCLEOTIDE SEQUENCE [LARGE SCALE GENOMIC DNA]</scope>
    <source>
        <strain evidence="4 5">DFI.7.58</strain>
    </source>
</reference>
<dbReference type="PANTHER" id="PTHR11845:SF13">
    <property type="entry name" value="5'-DEOXYNUCLEOTIDASE HDDC2"/>
    <property type="match status" value="1"/>
</dbReference>
<name>A0ABS9MM03_9FIRM</name>
<sequence>MDVNRLEQQMRFLVEVDKMKSVYRRTILIDKTRRESDAEHSWHFALMAMLLAEYADPEKVDCARVIRMALVHDLIEIYAGDTFAYDVQGNQDKRQRETEAADKLFALLPEDQAAEIRALWEEFDAMETPDAQYAAAIDRLQPFLNNYLTQGHTWGLGGVKSAQVYERMDPIRVALPEVWPFVDKMIQESIEKGYLEKE</sequence>
<keyword evidence="5" id="KW-1185">Reference proteome</keyword>
<dbReference type="SUPFAM" id="SSF109604">
    <property type="entry name" value="HD-domain/PDEase-like"/>
    <property type="match status" value="1"/>
</dbReference>
<dbReference type="Proteomes" id="UP001298681">
    <property type="component" value="Unassembled WGS sequence"/>
</dbReference>
<evidence type="ECO:0000259" key="3">
    <source>
        <dbReference type="Pfam" id="PF13023"/>
    </source>
</evidence>
<proteinExistence type="predicted"/>
<feature type="domain" description="HD" evidence="3">
    <location>
        <begin position="16"/>
        <end position="179"/>
    </location>
</feature>
<dbReference type="InterPro" id="IPR039356">
    <property type="entry name" value="YfbR/HDDC2"/>
</dbReference>
<dbReference type="Pfam" id="PF13023">
    <property type="entry name" value="HD_3"/>
    <property type="match status" value="1"/>
</dbReference>
<evidence type="ECO:0000313" key="4">
    <source>
        <dbReference type="EMBL" id="MCG4611861.1"/>
    </source>
</evidence>
<dbReference type="PANTHER" id="PTHR11845">
    <property type="entry name" value="5'-DEOXYNUCLEOTIDASE HDDC2"/>
    <property type="match status" value="1"/>
</dbReference>
<protein>
    <submittedName>
        <fullName evidence="4">HD domain-containing protein</fullName>
    </submittedName>
</protein>
<comment type="caution">
    <text evidence="4">The sequence shown here is derived from an EMBL/GenBank/DDBJ whole genome shotgun (WGS) entry which is preliminary data.</text>
</comment>
<keyword evidence="1" id="KW-0479">Metal-binding</keyword>
<evidence type="ECO:0000256" key="2">
    <source>
        <dbReference type="ARBA" id="ARBA00022801"/>
    </source>
</evidence>